<dbReference type="GO" id="GO:0000177">
    <property type="term" value="C:cytoplasmic exosome (RNase complex)"/>
    <property type="evidence" value="ECO:0007669"/>
    <property type="project" value="TreeGrafter"/>
</dbReference>
<dbReference type="InterPro" id="IPR036345">
    <property type="entry name" value="ExoRNase_PH_dom2_sf"/>
</dbReference>
<dbReference type="GO" id="GO:0071028">
    <property type="term" value="P:nuclear mRNA surveillance"/>
    <property type="evidence" value="ECO:0007669"/>
    <property type="project" value="TreeGrafter"/>
</dbReference>
<dbReference type="GO" id="GO:0071035">
    <property type="term" value="P:nuclear polyadenylation-dependent rRNA catabolic process"/>
    <property type="evidence" value="ECO:0007669"/>
    <property type="project" value="TreeGrafter"/>
</dbReference>
<accession>A0A9W7XIW1</accession>
<dbReference type="GO" id="GO:0000176">
    <property type="term" value="C:nuclear exosome (RNase complex)"/>
    <property type="evidence" value="ECO:0007669"/>
    <property type="project" value="TreeGrafter"/>
</dbReference>
<dbReference type="PANTHER" id="PTHR11097">
    <property type="entry name" value="EXOSOME COMPLEX EXONUCLEASE RIBOSOMAL RNA PROCESSING PROTEIN"/>
    <property type="match status" value="1"/>
</dbReference>
<dbReference type="InterPro" id="IPR020568">
    <property type="entry name" value="Ribosomal_Su5_D2-typ_SF"/>
</dbReference>
<dbReference type="GO" id="GO:0071038">
    <property type="term" value="P:TRAMP-dependent tRNA surveillance pathway"/>
    <property type="evidence" value="ECO:0007669"/>
    <property type="project" value="TreeGrafter"/>
</dbReference>
<feature type="domain" description="Exoribonuclease phosphorolytic" evidence="8">
    <location>
        <begin position="209"/>
        <end position="274"/>
    </location>
</feature>
<dbReference type="SUPFAM" id="SSF54211">
    <property type="entry name" value="Ribosomal protein S5 domain 2-like"/>
    <property type="match status" value="1"/>
</dbReference>
<dbReference type="InterPro" id="IPR050590">
    <property type="entry name" value="Exosome_comp_Rrp42_subfam"/>
</dbReference>
<keyword evidence="4" id="KW-0963">Cytoplasm</keyword>
<dbReference type="GO" id="GO:0034475">
    <property type="term" value="P:U4 snRNA 3'-end processing"/>
    <property type="evidence" value="ECO:0007669"/>
    <property type="project" value="TreeGrafter"/>
</dbReference>
<proteinExistence type="inferred from homology"/>
<evidence type="ECO:0000256" key="3">
    <source>
        <dbReference type="ARBA" id="ARBA00006678"/>
    </source>
</evidence>
<gene>
    <name evidence="9" type="ORF">LPJ64_004570</name>
</gene>
<dbReference type="InterPro" id="IPR015847">
    <property type="entry name" value="ExoRNase_PH_dom2"/>
</dbReference>
<comment type="similarity">
    <text evidence="3">Belongs to the RNase PH family.</text>
</comment>
<evidence type="ECO:0000256" key="5">
    <source>
        <dbReference type="ARBA" id="ARBA00022835"/>
    </source>
</evidence>
<comment type="caution">
    <text evidence="9">The sequence shown here is derived from an EMBL/GenBank/DDBJ whole genome shotgun (WGS) entry which is preliminary data.</text>
</comment>
<dbReference type="Pfam" id="PF03725">
    <property type="entry name" value="RNase_PH_C"/>
    <property type="match status" value="1"/>
</dbReference>
<dbReference type="InterPro" id="IPR027408">
    <property type="entry name" value="PNPase/RNase_PH_dom_sf"/>
</dbReference>
<organism evidence="9 10">
    <name type="scientific">Coemansia asiatica</name>
    <dbReference type="NCBI Taxonomy" id="1052880"/>
    <lineage>
        <taxon>Eukaryota</taxon>
        <taxon>Fungi</taxon>
        <taxon>Fungi incertae sedis</taxon>
        <taxon>Zoopagomycota</taxon>
        <taxon>Kickxellomycotina</taxon>
        <taxon>Kickxellomycetes</taxon>
        <taxon>Kickxellales</taxon>
        <taxon>Kickxellaceae</taxon>
        <taxon>Coemansia</taxon>
    </lineage>
</organism>
<dbReference type="InterPro" id="IPR001247">
    <property type="entry name" value="ExoRNase_PH_dom1"/>
</dbReference>
<evidence type="ECO:0000313" key="9">
    <source>
        <dbReference type="EMBL" id="KAJ1643679.1"/>
    </source>
</evidence>
<evidence type="ECO:0000259" key="7">
    <source>
        <dbReference type="Pfam" id="PF01138"/>
    </source>
</evidence>
<sequence>MASLILSPAEQDYIIRGVESGFRADGRSSLDRREVTLRTGMISQANGSARCRIGNLGVGTDVLVGIKAEVNAWTPGDGVPESSGVLICNVECSPSAAQEFEGRGAEELNVELTQLLDRIFNGPQSGIDFEKLCIIPKQAYWVLHVDALVLDVRGGITDALVWATRAALLSTRLPRVVVESIPDDNGVMQAEFDVVDDPDDLTELDGVENMPIAVTFSRIGRRFVVDASEQEEAVAQARMTVAVSPKMDICAVQKGGVLRGFMPTLFSEVLQTAQTIAREEFSRFEKCYAEAKSQALSQIDEPSTGSTFLVPF</sequence>
<evidence type="ECO:0000256" key="6">
    <source>
        <dbReference type="ARBA" id="ARBA00042523"/>
    </source>
</evidence>
<evidence type="ECO:0000259" key="8">
    <source>
        <dbReference type="Pfam" id="PF03725"/>
    </source>
</evidence>
<reference evidence="9" key="1">
    <citation type="submission" date="2022-07" db="EMBL/GenBank/DDBJ databases">
        <title>Phylogenomic reconstructions and comparative analyses of Kickxellomycotina fungi.</title>
        <authorList>
            <person name="Reynolds N.K."/>
            <person name="Stajich J.E."/>
            <person name="Barry K."/>
            <person name="Grigoriev I.V."/>
            <person name="Crous P."/>
            <person name="Smith M.E."/>
        </authorList>
    </citation>
    <scope>NUCLEOTIDE SEQUENCE</scope>
    <source>
        <strain evidence="9">NBRC 105413</strain>
    </source>
</reference>
<keyword evidence="10" id="KW-1185">Reference proteome</keyword>
<dbReference type="PANTHER" id="PTHR11097:SF8">
    <property type="entry name" value="EXOSOME COMPLEX COMPONENT RRP42"/>
    <property type="match status" value="1"/>
</dbReference>
<evidence type="ECO:0000256" key="2">
    <source>
        <dbReference type="ARBA" id="ARBA00004604"/>
    </source>
</evidence>
<dbReference type="SUPFAM" id="SSF55666">
    <property type="entry name" value="Ribonuclease PH domain 2-like"/>
    <property type="match status" value="1"/>
</dbReference>
<dbReference type="EMBL" id="JANBOH010000231">
    <property type="protein sequence ID" value="KAJ1643679.1"/>
    <property type="molecule type" value="Genomic_DNA"/>
</dbReference>
<feature type="domain" description="Exoribonuclease phosphorolytic" evidence="7">
    <location>
        <begin position="33"/>
        <end position="174"/>
    </location>
</feature>
<dbReference type="GO" id="GO:0034476">
    <property type="term" value="P:U5 snRNA 3'-end processing"/>
    <property type="evidence" value="ECO:0007669"/>
    <property type="project" value="TreeGrafter"/>
</dbReference>
<comment type="subcellular location">
    <subcellularLocation>
        <location evidence="1">Cytoplasm</location>
    </subcellularLocation>
    <subcellularLocation>
        <location evidence="2">Nucleus</location>
        <location evidence="2">Nucleolus</location>
    </subcellularLocation>
</comment>
<dbReference type="GO" id="GO:0016075">
    <property type="term" value="P:rRNA catabolic process"/>
    <property type="evidence" value="ECO:0007669"/>
    <property type="project" value="TreeGrafter"/>
</dbReference>
<keyword evidence="5" id="KW-0271">Exosome</keyword>
<dbReference type="Gene3D" id="3.30.230.70">
    <property type="entry name" value="GHMP Kinase, N-terminal domain"/>
    <property type="match status" value="1"/>
</dbReference>
<dbReference type="GO" id="GO:0000467">
    <property type="term" value="P:exonucleolytic trimming to generate mature 3'-end of 5.8S rRNA from tricistronic rRNA transcript (SSU-rRNA, 5.8S rRNA, LSU-rRNA)"/>
    <property type="evidence" value="ECO:0007669"/>
    <property type="project" value="TreeGrafter"/>
</dbReference>
<dbReference type="Proteomes" id="UP001145021">
    <property type="component" value="Unassembled WGS sequence"/>
</dbReference>
<evidence type="ECO:0000256" key="4">
    <source>
        <dbReference type="ARBA" id="ARBA00022490"/>
    </source>
</evidence>
<name>A0A9W7XIW1_9FUNG</name>
<dbReference type="Pfam" id="PF01138">
    <property type="entry name" value="RNase_PH"/>
    <property type="match status" value="1"/>
</dbReference>
<dbReference type="GO" id="GO:0034473">
    <property type="term" value="P:U1 snRNA 3'-end processing"/>
    <property type="evidence" value="ECO:0007669"/>
    <property type="project" value="TreeGrafter"/>
</dbReference>
<dbReference type="CDD" id="cd11367">
    <property type="entry name" value="RNase_PH_RRP42"/>
    <property type="match status" value="1"/>
</dbReference>
<dbReference type="GO" id="GO:0035925">
    <property type="term" value="F:mRNA 3'-UTR AU-rich region binding"/>
    <property type="evidence" value="ECO:0007669"/>
    <property type="project" value="TreeGrafter"/>
</dbReference>
<dbReference type="AlphaFoldDB" id="A0A9W7XIW1"/>
<evidence type="ECO:0000313" key="10">
    <source>
        <dbReference type="Proteomes" id="UP001145021"/>
    </source>
</evidence>
<protein>
    <recommendedName>
        <fullName evidence="6">Ribosomal RNA-processing protein 42</fullName>
    </recommendedName>
</protein>
<evidence type="ECO:0000256" key="1">
    <source>
        <dbReference type="ARBA" id="ARBA00004496"/>
    </source>
</evidence>
<dbReference type="GO" id="GO:0005730">
    <property type="term" value="C:nucleolus"/>
    <property type="evidence" value="ECO:0007669"/>
    <property type="project" value="UniProtKB-SubCell"/>
</dbReference>